<evidence type="ECO:0000256" key="1">
    <source>
        <dbReference type="SAM" id="MobiDB-lite"/>
    </source>
</evidence>
<feature type="compositionally biased region" description="Polar residues" evidence="1">
    <location>
        <begin position="389"/>
        <end position="404"/>
    </location>
</feature>
<evidence type="ECO:0000313" key="2">
    <source>
        <dbReference type="EMBL" id="POY75501.1"/>
    </source>
</evidence>
<reference evidence="2 3" key="1">
    <citation type="journal article" date="2018" name="Front. Microbiol.">
        <title>Prospects for Fungal Bioremediation of Acidic Radioactive Waste Sites: Characterization and Genome Sequence of Rhodotorula taiwanensis MD1149.</title>
        <authorList>
            <person name="Tkavc R."/>
            <person name="Matrosova V.Y."/>
            <person name="Grichenko O.E."/>
            <person name="Gostincar C."/>
            <person name="Volpe R.P."/>
            <person name="Klimenkova P."/>
            <person name="Gaidamakova E.K."/>
            <person name="Zhou C.E."/>
            <person name="Stewart B.J."/>
            <person name="Lyman M.G."/>
            <person name="Malfatti S.A."/>
            <person name="Rubinfeld B."/>
            <person name="Courtot M."/>
            <person name="Singh J."/>
            <person name="Dalgard C.L."/>
            <person name="Hamilton T."/>
            <person name="Frey K.G."/>
            <person name="Gunde-Cimerman N."/>
            <person name="Dugan L."/>
            <person name="Daly M.J."/>
        </authorList>
    </citation>
    <scope>NUCLEOTIDE SEQUENCE [LARGE SCALE GENOMIC DNA]</scope>
    <source>
        <strain evidence="2 3">MD1149</strain>
    </source>
</reference>
<comment type="caution">
    <text evidence="2">The sequence shown here is derived from an EMBL/GenBank/DDBJ whole genome shotgun (WGS) entry which is preliminary data.</text>
</comment>
<protein>
    <submittedName>
        <fullName evidence="2">Uncharacterized protein</fullName>
    </submittedName>
</protein>
<dbReference type="AlphaFoldDB" id="A0A2S5BFG7"/>
<feature type="compositionally biased region" description="Polar residues" evidence="1">
    <location>
        <begin position="502"/>
        <end position="514"/>
    </location>
</feature>
<keyword evidence="3" id="KW-1185">Reference proteome</keyword>
<gene>
    <name evidence="2" type="ORF">BMF94_1403</name>
</gene>
<evidence type="ECO:0000313" key="3">
    <source>
        <dbReference type="Proteomes" id="UP000237144"/>
    </source>
</evidence>
<accession>A0A2S5BFG7</accession>
<organism evidence="2 3">
    <name type="scientific">Rhodotorula taiwanensis</name>
    <dbReference type="NCBI Taxonomy" id="741276"/>
    <lineage>
        <taxon>Eukaryota</taxon>
        <taxon>Fungi</taxon>
        <taxon>Dikarya</taxon>
        <taxon>Basidiomycota</taxon>
        <taxon>Pucciniomycotina</taxon>
        <taxon>Microbotryomycetes</taxon>
        <taxon>Sporidiobolales</taxon>
        <taxon>Sporidiobolaceae</taxon>
        <taxon>Rhodotorula</taxon>
    </lineage>
</organism>
<feature type="region of interest" description="Disordered" evidence="1">
    <location>
        <begin position="165"/>
        <end position="210"/>
    </location>
</feature>
<sequence length="882" mass="92818">MEYSEHPKQRYETRLAPEGVPIRTVVLGQHPTKVQGIAALINGDGENVLQVVAGVSDILNCGVVLNAQIPRVDLLVCVGYFELVDVRDMLAQVDNPNLRFVKSAFPPPAVPASHAHLFHRRTASSSAIAKSPPSNGGYFAAASVLRRAGGGRVVAKEEVVEVEGIIPRGGQSDDGSVGSRDTPGPETPYEDAIAGDTVRRRSSASSTTSAQILRARDLPILSIPPFRGRKSETHSYSGLSVSASVAEEKDDVPRRSSGPSVFMIPAPAPITKPATTSEPSTTGLGIEGFSPTAPLGGDGATSNRLAEIGGRSSGAKRSLGMADGERTAPSRGVSTDTNEARMHGLSDFSGPGASTSRAANSSSPAQSRASPPPHPSKRPRTRLSPLDSLASTATNILSSQTDPQPVSPAPSRGAMSLASLISHPANVTPRFEHYNDTRAATRDGNPSHRPEPESAFSAGSQLRTSRHRLDESQKEIGGTARETAFGGSGAVAESSMPARARPTTSDSSSMQSIGATEADALGKRRGHRPPAVATQLVQHPPSRSTGANGPLMTPNDPPTRASIGTIPSVLVGGAMEAEYAAQISRDRDVPQMRARPSSAGQRPDSASEAVGPSSTQATSHPPQPPLVSSSTYYIRPGHPFAGGPYPHHHKAASFSAAETQGPRGSISAPVPSSLPRHLLNGHRSGADTTSSTLHRAPSPSGHPVLQTPYSMGLPGGGYPSALDRPHVERESDAGPQQGGFPPGAASKQAFLSFFSGFYDSLADSRALSNTLDSQVQRVGTLLQTLQSAESALEALVDQRVDACRRDWDSRWRHVDQRLRRLEDRANLGRFNAEGGLEDRLGRLEETFARRHSESDSAGEGSNRRSGSIVHGDPSRPDGRSLR</sequence>
<feature type="compositionally biased region" description="Polar residues" evidence="1">
    <location>
        <begin position="535"/>
        <end position="547"/>
    </location>
</feature>
<feature type="region of interest" description="Disordered" evidence="1">
    <location>
        <begin position="225"/>
        <end position="567"/>
    </location>
</feature>
<feature type="compositionally biased region" description="Polar residues" evidence="1">
    <location>
        <begin position="234"/>
        <end position="243"/>
    </location>
</feature>
<feature type="compositionally biased region" description="Polar residues" evidence="1">
    <location>
        <begin position="612"/>
        <end position="632"/>
    </location>
</feature>
<feature type="region of interest" description="Disordered" evidence="1">
    <location>
        <begin position="581"/>
        <end position="744"/>
    </location>
</feature>
<dbReference type="OrthoDB" id="2138242at2759"/>
<dbReference type="Proteomes" id="UP000237144">
    <property type="component" value="Unassembled WGS sequence"/>
</dbReference>
<feature type="compositionally biased region" description="Basic and acidic residues" evidence="1">
    <location>
        <begin position="872"/>
        <end position="882"/>
    </location>
</feature>
<feature type="region of interest" description="Disordered" evidence="1">
    <location>
        <begin position="847"/>
        <end position="882"/>
    </location>
</feature>
<feature type="compositionally biased region" description="Low complexity" evidence="1">
    <location>
        <begin position="356"/>
        <end position="369"/>
    </location>
</feature>
<feature type="compositionally biased region" description="Basic and acidic residues" evidence="1">
    <location>
        <begin position="723"/>
        <end position="732"/>
    </location>
</feature>
<proteinExistence type="predicted"/>
<name>A0A2S5BFG7_9BASI</name>
<feature type="compositionally biased region" description="Basic and acidic residues" evidence="1">
    <location>
        <begin position="430"/>
        <end position="452"/>
    </location>
</feature>
<dbReference type="EMBL" id="PJQD01000014">
    <property type="protein sequence ID" value="POY75501.1"/>
    <property type="molecule type" value="Genomic_DNA"/>
</dbReference>